<feature type="transmembrane region" description="Helical" evidence="6">
    <location>
        <begin position="198"/>
        <end position="219"/>
    </location>
</feature>
<dbReference type="InterPro" id="IPR013112">
    <property type="entry name" value="FAD-bd_8"/>
</dbReference>
<keyword evidence="5 6" id="KW-0472">Membrane</keyword>
<feature type="transmembrane region" description="Helical" evidence="6">
    <location>
        <begin position="264"/>
        <end position="284"/>
    </location>
</feature>
<evidence type="ECO:0000313" key="8">
    <source>
        <dbReference type="EMBL" id="PKA57792.1"/>
    </source>
</evidence>
<dbReference type="Gene3D" id="3.40.50.80">
    <property type="entry name" value="Nucleotide-binding domain of ferredoxin-NADP reductase (FNR) module"/>
    <property type="match status" value="2"/>
</dbReference>
<reference evidence="8 9" key="1">
    <citation type="journal article" date="2017" name="Nature">
        <title>The Apostasia genome and the evolution of orchids.</title>
        <authorList>
            <person name="Zhang G.Q."/>
            <person name="Liu K.W."/>
            <person name="Li Z."/>
            <person name="Lohaus R."/>
            <person name="Hsiao Y.Y."/>
            <person name="Niu S.C."/>
            <person name="Wang J.Y."/>
            <person name="Lin Y.C."/>
            <person name="Xu Q."/>
            <person name="Chen L.J."/>
            <person name="Yoshida K."/>
            <person name="Fujiwara S."/>
            <person name="Wang Z.W."/>
            <person name="Zhang Y.Q."/>
            <person name="Mitsuda N."/>
            <person name="Wang M."/>
            <person name="Liu G.H."/>
            <person name="Pecoraro L."/>
            <person name="Huang H.X."/>
            <person name="Xiao X.J."/>
            <person name="Lin M."/>
            <person name="Wu X.Y."/>
            <person name="Wu W.L."/>
            <person name="Chen Y.Y."/>
            <person name="Chang S.B."/>
            <person name="Sakamoto S."/>
            <person name="Ohme-Takagi M."/>
            <person name="Yagi M."/>
            <person name="Zeng S.J."/>
            <person name="Shen C.Y."/>
            <person name="Yeh C.M."/>
            <person name="Luo Y.B."/>
            <person name="Tsai W.C."/>
            <person name="Van de Peer Y."/>
            <person name="Liu Z.J."/>
        </authorList>
    </citation>
    <scope>NUCLEOTIDE SEQUENCE [LARGE SCALE GENOMIC DNA]</scope>
    <source>
        <strain evidence="9">cv. Shenzhen</strain>
        <tissue evidence="8">Stem</tissue>
    </source>
</reference>
<dbReference type="Pfam" id="PF08022">
    <property type="entry name" value="FAD_binding_8"/>
    <property type="match status" value="1"/>
</dbReference>
<feature type="domain" description="FAD-binding FR-type" evidence="7">
    <location>
        <begin position="311"/>
        <end position="421"/>
    </location>
</feature>
<dbReference type="AlphaFoldDB" id="A0A2I0AQG8"/>
<dbReference type="InterPro" id="IPR013130">
    <property type="entry name" value="Fe3_Rdtase_TM_dom"/>
</dbReference>
<sequence>MELKHYLLLLFLKISSAAVLAAWACVWILKPTQWWKRSWHAAEERVESTFLGGTGINVVVFCFPLVVAAALAYAYLSLRSIGGKLRERRTLIRANFSRPVIISHLIGIVSVGEMIAVLLFVIFLAWTYYSNVSSDLKKMTPSKTLKLNRKQLKMMSLGVRFGSLSEACLAVLLLPILRGMSLLTAVGIQFEASVKYHIWVANGMMISSLLHGVIILSVWGERNSLWEEVTKWQRTGRVYLAGAITLVIGLSIWITAMPPIRRKYFHFFYSAHHLYVLFIFFFLLHAGDRHFYTVISGILLFSLDRILRLLQSTRDVSLLSARVLPCRAVELTLSKHPGLKYSPTSTLFVKIPSISDFQWHPFSIVSSSNVDDERLSVLVKCQGRWTNSLYNLLESMANSTSDRLRFPSISVEGPYGPTNFPYQRYDKLILIAGGSGITPFLSILQDMASRNQKTYNYTAKIHLIYVVRKLQDLSMLATVSSLLINHAPQISELQLNIYVTRDQGTSSSVRELIIQLSQTRDLCLEAKFSKDAILGPEGLIWKATITGLALIVFFISILCLTKAFVHEQKRNSLDKTPSWVYDLLVICSFIIAITSVIVATMASRGWRCEKDASGIPKKNSKTAVEFGSSVAQDVHHDYYKINFGRRPNLEDILSEEHAEAGESHVGVFVSGPHSMQESVASFCRKCCKGSKPGKNGRKKLKCSFVYNSISFSL</sequence>
<feature type="transmembrane region" description="Helical" evidence="6">
    <location>
        <begin position="49"/>
        <end position="78"/>
    </location>
</feature>
<feature type="transmembrane region" description="Helical" evidence="6">
    <location>
        <begin position="539"/>
        <end position="563"/>
    </location>
</feature>
<evidence type="ECO:0000256" key="2">
    <source>
        <dbReference type="ARBA" id="ARBA00022692"/>
    </source>
</evidence>
<dbReference type="PANTHER" id="PTHR11972:SF155">
    <property type="entry name" value="FERRIC REDUCTION OXIDASE 8, MITOCHONDRIAL"/>
    <property type="match status" value="1"/>
</dbReference>
<keyword evidence="2 6" id="KW-0812">Transmembrane</keyword>
<dbReference type="PANTHER" id="PTHR11972">
    <property type="entry name" value="NADPH OXIDASE"/>
    <property type="match status" value="1"/>
</dbReference>
<feature type="transmembrane region" description="Helical" evidence="6">
    <location>
        <begin position="239"/>
        <end position="257"/>
    </location>
</feature>
<evidence type="ECO:0000313" key="9">
    <source>
        <dbReference type="Proteomes" id="UP000236161"/>
    </source>
</evidence>
<dbReference type="EC" id="1.11.1.-" evidence="8"/>
<feature type="transmembrane region" description="Helical" evidence="6">
    <location>
        <begin position="7"/>
        <end position="29"/>
    </location>
</feature>
<dbReference type="CDD" id="cd06186">
    <property type="entry name" value="NOX_Duox_like_FAD_NADP"/>
    <property type="match status" value="1"/>
</dbReference>
<dbReference type="SUPFAM" id="SSF52343">
    <property type="entry name" value="Ferredoxin reductase-like, C-terminal NADP-linked domain"/>
    <property type="match status" value="1"/>
</dbReference>
<dbReference type="EMBL" id="KZ451960">
    <property type="protein sequence ID" value="PKA57792.1"/>
    <property type="molecule type" value="Genomic_DNA"/>
</dbReference>
<evidence type="ECO:0000256" key="5">
    <source>
        <dbReference type="ARBA" id="ARBA00023136"/>
    </source>
</evidence>
<keyword evidence="8" id="KW-0575">Peroxidase</keyword>
<feature type="transmembrane region" description="Helical" evidence="6">
    <location>
        <begin position="583"/>
        <end position="602"/>
    </location>
</feature>
<keyword evidence="9" id="KW-1185">Reference proteome</keyword>
<dbReference type="Pfam" id="PF08030">
    <property type="entry name" value="NAD_binding_6"/>
    <property type="match status" value="1"/>
</dbReference>
<dbReference type="SFLD" id="SFLDS00052">
    <property type="entry name" value="Ferric_Reductase_Domain"/>
    <property type="match status" value="1"/>
</dbReference>
<comment type="subcellular location">
    <subcellularLocation>
        <location evidence="1">Membrane</location>
        <topology evidence="1">Multi-pass membrane protein</topology>
    </subcellularLocation>
</comment>
<organism evidence="8 9">
    <name type="scientific">Apostasia shenzhenica</name>
    <dbReference type="NCBI Taxonomy" id="1088818"/>
    <lineage>
        <taxon>Eukaryota</taxon>
        <taxon>Viridiplantae</taxon>
        <taxon>Streptophyta</taxon>
        <taxon>Embryophyta</taxon>
        <taxon>Tracheophyta</taxon>
        <taxon>Spermatophyta</taxon>
        <taxon>Magnoliopsida</taxon>
        <taxon>Liliopsida</taxon>
        <taxon>Asparagales</taxon>
        <taxon>Orchidaceae</taxon>
        <taxon>Apostasioideae</taxon>
        <taxon>Apostasia</taxon>
    </lineage>
</organism>
<gene>
    <name evidence="8" type="primary">FRO8</name>
    <name evidence="8" type="ORF">AXF42_Ash015170</name>
</gene>
<evidence type="ECO:0000256" key="1">
    <source>
        <dbReference type="ARBA" id="ARBA00004141"/>
    </source>
</evidence>
<dbReference type="GO" id="GO:0000293">
    <property type="term" value="F:ferric-chelate reductase activity"/>
    <property type="evidence" value="ECO:0007669"/>
    <property type="project" value="TreeGrafter"/>
</dbReference>
<dbReference type="InterPro" id="IPR050369">
    <property type="entry name" value="RBOH/FRE"/>
</dbReference>
<feature type="transmembrane region" description="Helical" evidence="6">
    <location>
        <begin position="157"/>
        <end position="177"/>
    </location>
</feature>
<feature type="transmembrane region" description="Helical" evidence="6">
    <location>
        <begin position="99"/>
        <end position="129"/>
    </location>
</feature>
<keyword evidence="4 8" id="KW-0560">Oxidoreductase</keyword>
<dbReference type="InterPro" id="IPR017927">
    <property type="entry name" value="FAD-bd_FR_type"/>
</dbReference>
<name>A0A2I0AQG8_9ASPA</name>
<dbReference type="OrthoDB" id="167398at2759"/>
<dbReference type="EC" id="1.6.3.-" evidence="8"/>
<dbReference type="InterPro" id="IPR039261">
    <property type="entry name" value="FNR_nucleotide-bd"/>
</dbReference>
<evidence type="ECO:0000256" key="6">
    <source>
        <dbReference type="SAM" id="Phobius"/>
    </source>
</evidence>
<dbReference type="STRING" id="1088818.A0A2I0AQG8"/>
<accession>A0A2I0AQG8</accession>
<dbReference type="GO" id="GO:0005886">
    <property type="term" value="C:plasma membrane"/>
    <property type="evidence" value="ECO:0007669"/>
    <property type="project" value="TreeGrafter"/>
</dbReference>
<dbReference type="GO" id="GO:0004601">
    <property type="term" value="F:peroxidase activity"/>
    <property type="evidence" value="ECO:0007669"/>
    <property type="project" value="UniProtKB-KW"/>
</dbReference>
<evidence type="ECO:0000256" key="3">
    <source>
        <dbReference type="ARBA" id="ARBA00022989"/>
    </source>
</evidence>
<dbReference type="SFLD" id="SFLDG01168">
    <property type="entry name" value="Ferric_reductase_subgroup_(FRE"/>
    <property type="match status" value="1"/>
</dbReference>
<dbReference type="Proteomes" id="UP000236161">
    <property type="component" value="Unassembled WGS sequence"/>
</dbReference>
<evidence type="ECO:0000259" key="7">
    <source>
        <dbReference type="PROSITE" id="PS51384"/>
    </source>
</evidence>
<dbReference type="SUPFAM" id="SSF63380">
    <property type="entry name" value="Riboflavin synthase domain-like"/>
    <property type="match status" value="1"/>
</dbReference>
<dbReference type="InterPro" id="IPR013121">
    <property type="entry name" value="Fe_red_NAD-bd_6"/>
</dbReference>
<proteinExistence type="predicted"/>
<dbReference type="PROSITE" id="PS51384">
    <property type="entry name" value="FAD_FR"/>
    <property type="match status" value="1"/>
</dbReference>
<evidence type="ECO:0000256" key="4">
    <source>
        <dbReference type="ARBA" id="ARBA00023002"/>
    </source>
</evidence>
<dbReference type="InterPro" id="IPR017938">
    <property type="entry name" value="Riboflavin_synthase-like_b-brl"/>
</dbReference>
<dbReference type="Pfam" id="PF01794">
    <property type="entry name" value="Ferric_reduct"/>
    <property type="match status" value="1"/>
</dbReference>
<protein>
    <submittedName>
        <fullName evidence="8">Ferric reduction oxidase 8, mitochondrial</fullName>
        <ecNumber evidence="8">1.11.1.-</ecNumber>
        <ecNumber evidence="8">1.6.3.-</ecNumber>
    </submittedName>
</protein>
<keyword evidence="3 6" id="KW-1133">Transmembrane helix</keyword>